<dbReference type="AlphaFoldDB" id="A0A0V0I3F9"/>
<proteinExistence type="predicted"/>
<dbReference type="EMBL" id="GEDG01012304">
    <property type="protein sequence ID" value="JAP26363.1"/>
    <property type="molecule type" value="Transcribed_RNA"/>
</dbReference>
<name>A0A0V0I3F9_SOLCH</name>
<accession>A0A0V0I3F9</accession>
<reference evidence="1" key="1">
    <citation type="submission" date="2015-12" db="EMBL/GenBank/DDBJ databases">
        <title>Gene expression during late stages of embryo sac development: a critical building block for successful pollen-pistil interactions.</title>
        <authorList>
            <person name="Liu Y."/>
            <person name="Joly V."/>
            <person name="Sabar M."/>
            <person name="Matton D.P."/>
        </authorList>
    </citation>
    <scope>NUCLEOTIDE SEQUENCE</scope>
</reference>
<organism evidence="1">
    <name type="scientific">Solanum chacoense</name>
    <name type="common">Chaco potato</name>
    <dbReference type="NCBI Taxonomy" id="4108"/>
    <lineage>
        <taxon>Eukaryota</taxon>
        <taxon>Viridiplantae</taxon>
        <taxon>Streptophyta</taxon>
        <taxon>Embryophyta</taxon>
        <taxon>Tracheophyta</taxon>
        <taxon>Spermatophyta</taxon>
        <taxon>Magnoliopsida</taxon>
        <taxon>eudicotyledons</taxon>
        <taxon>Gunneridae</taxon>
        <taxon>Pentapetalae</taxon>
        <taxon>asterids</taxon>
        <taxon>lamiids</taxon>
        <taxon>Solanales</taxon>
        <taxon>Solanaceae</taxon>
        <taxon>Solanoideae</taxon>
        <taxon>Solaneae</taxon>
        <taxon>Solanum</taxon>
    </lineage>
</organism>
<protein>
    <submittedName>
        <fullName evidence="1">Putative ovule protein</fullName>
    </submittedName>
</protein>
<evidence type="ECO:0000313" key="1">
    <source>
        <dbReference type="EMBL" id="JAP26363.1"/>
    </source>
</evidence>
<sequence length="77" mass="9354">MLISWKLLLSKFQFLFSVFYIDIPNIIMSLKTCSHKRLWGDSWNWRNQNSMSKGFLFVLKLFENSLRIKFRKAFEKS</sequence>